<dbReference type="InterPro" id="IPR040676">
    <property type="entry name" value="DUF5641"/>
</dbReference>
<dbReference type="PANTHER" id="PTHR47331:SF5">
    <property type="entry name" value="RIBONUCLEASE H"/>
    <property type="match status" value="1"/>
</dbReference>
<dbReference type="Pfam" id="PF18701">
    <property type="entry name" value="DUF5641"/>
    <property type="match status" value="1"/>
</dbReference>
<dbReference type="Gene3D" id="3.30.420.10">
    <property type="entry name" value="Ribonuclease H-like superfamily/Ribonuclease H"/>
    <property type="match status" value="1"/>
</dbReference>
<dbReference type="PROSITE" id="PS50994">
    <property type="entry name" value="INTEGRASE"/>
    <property type="match status" value="1"/>
</dbReference>
<dbReference type="Gene3D" id="3.10.10.10">
    <property type="entry name" value="HIV Type 1 Reverse Transcriptase, subunit A, domain 1"/>
    <property type="match status" value="1"/>
</dbReference>
<sequence length="1646" mass="186475">MEVPNFGGGDPAEFRCFEAMIDGCIKPLVHLSELQKYFIVRSKLSGQPKKDVLGLEHDGSPFTKAMSTLKKLYGDIGVLIRAKIDQITSWPRLTASDSKGMVEFAAAVSALVTQLKSAPEGQAELNANSTACILYSRLSHIHQTAFLKAMKARNVNNFSLLDINMWLQDTAAIARKKVQLSESIKVELPPTNRDRRRKGAAAYHMELAGKTTSNPPKGASAYKAYRSDGKKPFRKSCPHCREEHWLSRCDKFSDLTMEQRMKWIKADKRCWQCARLHKNGKECDLRKPCRRCDKMHLTVLHDMMEQPGYGVYYSSFDPNLSVFYGDGNPWLPDVSMKILPVKLYANGRQLETYCLLDDAANFSLMLSKATEALGLKGESTQMPIATAREECTPCKGVIVSVDLAPIHDQDSRITISNVFSSSMLRLSEHSVPARDLQRRWPHLRGLPLQEVKEARPLLLIGSDRPDLIVPIESHFGPEGAPVAVRTKLGWAVQGPILKSRRKNEVNFLSVLPPMEADRVLHENVCKMWQHDAQMYLDRKQATRSKQDQRAVDLLEAKSTYVNVDGIDRVATPLLWTRDNEVLTCPASTVSPALKRNEQRLQRDPALAVEHSKKIRELKEAGLVRMLTAEEKERNHERHWYIPHHVVRQNGKTRLVFNCAFPYRGESLNDHLLPGPTLGSPLVGVLVRFRQHQVAVSGDIKAMFHCVRTLECDRCMLRFLWRDLDPDAEMEELEWNVLPFGTTCSPCCATFALQKHVQDRFPDPDIVRSVMNSFYVDNCLDGKSSVLEAKDLVGKLCQALGAGGFPIVKWASNFAEVVRDLPQEARSCSTERWLSSSCDSPEEAALGPHWNFQHDTLRYKLELREWPVLTQRAVLSDVMRCAGKDPLGYLMPYMVRGKMIVQELWKRPWGWDEEIPDEGKDGFRAQHMRWRKEINDLPLVYLPRCYLPPHFDPANVSYQLHVFTDASERAYGSVAYLRAIAKSGEVCVRFVMARSRLAPKRVQTIPRLELQAALSGAELTELLEDELRLSLSVTCWSDSTTVLSWITSESCRYNRFVGARIAEIQRLTDHTIWRYVDTAKNPADDLTRGLMLSELTTESRWSAPPFLSGPEEDWPSLPSHMQQDDGEVELKGSLFTAFTLGNRGEVPEIEASQFASWDDLVEAYGRILCEAEDETKPDFLSADQRMETEQALFGKVQAESFPVDLAPLTAGKPVPRNSRLAKLAPEIDKDTQLIRVGGRLRRAELDIDVKHPVVLDCKHPIVQLLIKNADERLGHPGTGTVLADMRRRFWLLRGRQSIRGLQSRCTGCLRQRGQPSVPKMADMPHARLRIGKPAFYSTGVDCFGPYTVTMGRRSERRWGIIWKCMTTRAVYLDLLESLDADAFLLAFNRFRSRRGAPHELLYDNGTNFKGGLSELRKAFSDMAPDLQERLAKYKVNFRFNPPSAPHFGGTWEREIRSVKTALYATLGDRSVSAPVLYTCLVEVEALLNSKPLTYVSSDIADPDPITPFMLLMGRRDHAPPQVVYPERDVLSRRRWRQCQALIQKFWKEFVQSYLSAMQARQKWRSETDNLSVGDVVLMADPQQRRASWPLAKVTEVLPGTDNRVHTVRLQVGDRIYTRPVARLIRLSSETALGGNPEAATLPEPDET</sequence>
<dbReference type="SUPFAM" id="SSF53098">
    <property type="entry name" value="Ribonuclease H-like"/>
    <property type="match status" value="1"/>
</dbReference>
<dbReference type="OrthoDB" id="10056126at2759"/>
<dbReference type="InterPro" id="IPR001584">
    <property type="entry name" value="Integrase_cat-core"/>
</dbReference>
<dbReference type="CDD" id="cd01644">
    <property type="entry name" value="RT_pepA17"/>
    <property type="match status" value="1"/>
</dbReference>
<dbReference type="EnsemblMetazoa" id="XM_038206672.1">
    <property type="protein sequence ID" value="XP_038062600.1"/>
    <property type="gene ID" value="LOC119733093"/>
</dbReference>
<evidence type="ECO:0000313" key="3">
    <source>
        <dbReference type="Proteomes" id="UP000887568"/>
    </source>
</evidence>
<dbReference type="Proteomes" id="UP000887568">
    <property type="component" value="Unplaced"/>
</dbReference>
<dbReference type="OMA" id="HIHQTAF"/>
<dbReference type="InterPro" id="IPR043128">
    <property type="entry name" value="Rev_trsase/Diguanyl_cyclase"/>
</dbReference>
<proteinExistence type="predicted"/>
<dbReference type="GO" id="GO:0003676">
    <property type="term" value="F:nucleic acid binding"/>
    <property type="evidence" value="ECO:0007669"/>
    <property type="project" value="InterPro"/>
</dbReference>
<evidence type="ECO:0000313" key="2">
    <source>
        <dbReference type="EnsemblMetazoa" id="XP_038062600.1"/>
    </source>
</evidence>
<dbReference type="InterPro" id="IPR043502">
    <property type="entry name" value="DNA/RNA_pol_sf"/>
</dbReference>
<dbReference type="GeneID" id="119733093"/>
<evidence type="ECO:0000259" key="1">
    <source>
        <dbReference type="PROSITE" id="PS50994"/>
    </source>
</evidence>
<dbReference type="Gene3D" id="3.30.70.270">
    <property type="match status" value="1"/>
</dbReference>
<dbReference type="GO" id="GO:0015074">
    <property type="term" value="P:DNA integration"/>
    <property type="evidence" value="ECO:0007669"/>
    <property type="project" value="InterPro"/>
</dbReference>
<dbReference type="InterPro" id="IPR008042">
    <property type="entry name" value="Retrotrans_Pao"/>
</dbReference>
<keyword evidence="3" id="KW-1185">Reference proteome</keyword>
<dbReference type="RefSeq" id="XP_038062600.1">
    <property type="nucleotide sequence ID" value="XM_038206672.1"/>
</dbReference>
<accession>A0A914AF52</accession>
<reference evidence="2" key="1">
    <citation type="submission" date="2022-11" db="UniProtKB">
        <authorList>
            <consortium name="EnsemblMetazoa"/>
        </authorList>
    </citation>
    <scope>IDENTIFICATION</scope>
</reference>
<dbReference type="PANTHER" id="PTHR47331">
    <property type="entry name" value="PHD-TYPE DOMAIN-CONTAINING PROTEIN"/>
    <property type="match status" value="1"/>
</dbReference>
<dbReference type="Pfam" id="PF05380">
    <property type="entry name" value="Peptidase_A17"/>
    <property type="match status" value="1"/>
</dbReference>
<dbReference type="SUPFAM" id="SSF56672">
    <property type="entry name" value="DNA/RNA polymerases"/>
    <property type="match status" value="1"/>
</dbReference>
<feature type="domain" description="Integrase catalytic" evidence="1">
    <location>
        <begin position="1310"/>
        <end position="1514"/>
    </location>
</feature>
<dbReference type="Pfam" id="PF03564">
    <property type="entry name" value="DUF1759"/>
    <property type="match status" value="1"/>
</dbReference>
<name>A0A914AF52_PATMI</name>
<protein>
    <recommendedName>
        <fullName evidence="1">Integrase catalytic domain-containing protein</fullName>
    </recommendedName>
</protein>
<dbReference type="InterPro" id="IPR012337">
    <property type="entry name" value="RNaseH-like_sf"/>
</dbReference>
<organism evidence="2 3">
    <name type="scientific">Patiria miniata</name>
    <name type="common">Bat star</name>
    <name type="synonym">Asterina miniata</name>
    <dbReference type="NCBI Taxonomy" id="46514"/>
    <lineage>
        <taxon>Eukaryota</taxon>
        <taxon>Metazoa</taxon>
        <taxon>Echinodermata</taxon>
        <taxon>Eleutherozoa</taxon>
        <taxon>Asterozoa</taxon>
        <taxon>Asteroidea</taxon>
        <taxon>Valvatacea</taxon>
        <taxon>Valvatida</taxon>
        <taxon>Asterinidae</taxon>
        <taxon>Patiria</taxon>
    </lineage>
</organism>
<dbReference type="InterPro" id="IPR036397">
    <property type="entry name" value="RNaseH_sf"/>
</dbReference>
<dbReference type="InterPro" id="IPR005312">
    <property type="entry name" value="DUF1759"/>
</dbReference>